<dbReference type="Proteomes" id="UP000198916">
    <property type="component" value="Unassembled WGS sequence"/>
</dbReference>
<protein>
    <submittedName>
        <fullName evidence="1">Uncharacterized protein</fullName>
    </submittedName>
</protein>
<dbReference type="OrthoDB" id="1257455at2"/>
<dbReference type="RefSeq" id="WP_090608063.1">
    <property type="nucleotide sequence ID" value="NZ_FNZR01000009.1"/>
</dbReference>
<gene>
    <name evidence="1" type="ORF">SAMN05421740_109179</name>
</gene>
<dbReference type="STRING" id="332977.SAMN05421740_109179"/>
<accession>A0A1H7STP8</accession>
<evidence type="ECO:0000313" key="2">
    <source>
        <dbReference type="Proteomes" id="UP000198916"/>
    </source>
</evidence>
<reference evidence="2" key="1">
    <citation type="submission" date="2016-10" db="EMBL/GenBank/DDBJ databases">
        <authorList>
            <person name="Varghese N."/>
            <person name="Submissions S."/>
        </authorList>
    </citation>
    <scope>NUCLEOTIDE SEQUENCE [LARGE SCALE GENOMIC DNA]</scope>
    <source>
        <strain evidence="2">Jip14</strain>
    </source>
</reference>
<keyword evidence="2" id="KW-1185">Reference proteome</keyword>
<organism evidence="1 2">
    <name type="scientific">Parapedobacter koreensis</name>
    <dbReference type="NCBI Taxonomy" id="332977"/>
    <lineage>
        <taxon>Bacteria</taxon>
        <taxon>Pseudomonadati</taxon>
        <taxon>Bacteroidota</taxon>
        <taxon>Sphingobacteriia</taxon>
        <taxon>Sphingobacteriales</taxon>
        <taxon>Sphingobacteriaceae</taxon>
        <taxon>Parapedobacter</taxon>
    </lineage>
</organism>
<sequence length="232" mass="26630">MKNLLFFAFFFPSIAFSQPNQVLEQAYSFIISDGEVAKISQRNDTLYQWHGNIIAIDPELLIAIDDEPKNRYRIIATTDADNLTLLKLEHLDSIPLTTDPFPANRFLILAIKHISDDKIGYLPIQGNLTKEELGHYEFPIESLGDKFFLTYFSEPYWHGLAKQRKITTKEEAQQVLDYLNSEEVKKLVQIYRETDVPDMYGSGLFAELINIACIKFGFSPIGANKVLQEFIQ</sequence>
<evidence type="ECO:0000313" key="1">
    <source>
        <dbReference type="EMBL" id="SEL75699.1"/>
    </source>
</evidence>
<proteinExistence type="predicted"/>
<dbReference type="EMBL" id="FNZR01000009">
    <property type="protein sequence ID" value="SEL75699.1"/>
    <property type="molecule type" value="Genomic_DNA"/>
</dbReference>
<name>A0A1H7STP8_9SPHI</name>
<dbReference type="AlphaFoldDB" id="A0A1H7STP8"/>